<evidence type="ECO:0000256" key="1">
    <source>
        <dbReference type="SAM" id="Phobius"/>
    </source>
</evidence>
<name>A0ABR1L8A9_9PEZI</name>
<keyword evidence="1" id="KW-0472">Membrane</keyword>
<sequence length="152" mass="17252">MLAPRPMASCTITRFRNNTCTYTEKQADAFACPAVHQSHLLVTFFFFFLFLFQCLFFLPRTATAHHESLSICAAAVRRPVSPLPCLVPDLDVDANINRRHPPRPPQTIFCNWQLSFLSIPSPRPPSGLSSARSREKLRRLALVLSSQRTLLR</sequence>
<keyword evidence="1" id="KW-1133">Transmembrane helix</keyword>
<evidence type="ECO:0000313" key="2">
    <source>
        <dbReference type="EMBL" id="KAK7531475.1"/>
    </source>
</evidence>
<proteinExistence type="predicted"/>
<accession>A0ABR1L8A9</accession>
<comment type="caution">
    <text evidence="2">The sequence shown here is derived from an EMBL/GenBank/DDBJ whole genome shotgun (WGS) entry which is preliminary data.</text>
</comment>
<reference evidence="2 3" key="1">
    <citation type="submission" date="2024-04" db="EMBL/GenBank/DDBJ databases">
        <title>Phyllosticta paracitricarpa is synonymous to the EU quarantine fungus P. citricarpa based on phylogenomic analyses.</title>
        <authorList>
            <consortium name="Lawrence Berkeley National Laboratory"/>
            <person name="Van ingen-buijs V.A."/>
            <person name="Van westerhoven A.C."/>
            <person name="Haridas S."/>
            <person name="Skiadas P."/>
            <person name="Martin F."/>
            <person name="Groenewald J.Z."/>
            <person name="Crous P.W."/>
            <person name="Seidl M.F."/>
        </authorList>
    </citation>
    <scope>NUCLEOTIDE SEQUENCE [LARGE SCALE GENOMIC DNA]</scope>
    <source>
        <strain evidence="2 3">CPC 17464</strain>
    </source>
</reference>
<dbReference type="GeneID" id="92034445"/>
<protein>
    <submittedName>
        <fullName evidence="2">Uncharacterized protein</fullName>
    </submittedName>
</protein>
<feature type="transmembrane region" description="Helical" evidence="1">
    <location>
        <begin position="40"/>
        <end position="58"/>
    </location>
</feature>
<evidence type="ECO:0000313" key="3">
    <source>
        <dbReference type="Proteomes" id="UP001360953"/>
    </source>
</evidence>
<organism evidence="2 3">
    <name type="scientific">Phyllosticta citribraziliensis</name>
    <dbReference type="NCBI Taxonomy" id="989973"/>
    <lineage>
        <taxon>Eukaryota</taxon>
        <taxon>Fungi</taxon>
        <taxon>Dikarya</taxon>
        <taxon>Ascomycota</taxon>
        <taxon>Pezizomycotina</taxon>
        <taxon>Dothideomycetes</taxon>
        <taxon>Dothideomycetes incertae sedis</taxon>
        <taxon>Botryosphaeriales</taxon>
        <taxon>Phyllostictaceae</taxon>
        <taxon>Phyllosticta</taxon>
    </lineage>
</organism>
<keyword evidence="3" id="KW-1185">Reference proteome</keyword>
<gene>
    <name evidence="2" type="ORF">J3D65DRAFT_637732</name>
</gene>
<keyword evidence="1" id="KW-0812">Transmembrane</keyword>
<dbReference type="RefSeq" id="XP_066651299.1">
    <property type="nucleotide sequence ID" value="XM_066801539.1"/>
</dbReference>
<dbReference type="EMBL" id="JBBPEH010000012">
    <property type="protein sequence ID" value="KAK7531475.1"/>
    <property type="molecule type" value="Genomic_DNA"/>
</dbReference>
<dbReference type="Proteomes" id="UP001360953">
    <property type="component" value="Unassembled WGS sequence"/>
</dbReference>